<gene>
    <name evidence="4" type="ORF">BDV40DRAFT_153546</name>
</gene>
<feature type="domain" description="SWIM-type" evidence="3">
    <location>
        <begin position="5"/>
        <end position="51"/>
    </location>
</feature>
<keyword evidence="5" id="KW-1185">Reference proteome</keyword>
<organism evidence="4 5">
    <name type="scientific">Aspergillus tamarii</name>
    <dbReference type="NCBI Taxonomy" id="41984"/>
    <lineage>
        <taxon>Eukaryota</taxon>
        <taxon>Fungi</taxon>
        <taxon>Dikarya</taxon>
        <taxon>Ascomycota</taxon>
        <taxon>Pezizomycotina</taxon>
        <taxon>Eurotiomycetes</taxon>
        <taxon>Eurotiomycetidae</taxon>
        <taxon>Eurotiales</taxon>
        <taxon>Aspergillaceae</taxon>
        <taxon>Aspergillus</taxon>
        <taxon>Aspergillus subgen. Circumdati</taxon>
    </lineage>
</organism>
<dbReference type="Proteomes" id="UP000326950">
    <property type="component" value="Unassembled WGS sequence"/>
</dbReference>
<evidence type="ECO:0000256" key="1">
    <source>
        <dbReference type="PROSITE-ProRule" id="PRU00325"/>
    </source>
</evidence>
<protein>
    <recommendedName>
        <fullName evidence="3">SWIM-type domain-containing protein</fullName>
    </recommendedName>
</protein>
<accession>A0A5N6VA04</accession>
<feature type="signal peptide" evidence="2">
    <location>
        <begin position="1"/>
        <end position="19"/>
    </location>
</feature>
<dbReference type="GO" id="GO:0008270">
    <property type="term" value="F:zinc ion binding"/>
    <property type="evidence" value="ECO:0007669"/>
    <property type="project" value="UniProtKB-KW"/>
</dbReference>
<dbReference type="EMBL" id="ML738588">
    <property type="protein sequence ID" value="KAE8167782.1"/>
    <property type="molecule type" value="Genomic_DNA"/>
</dbReference>
<evidence type="ECO:0000313" key="5">
    <source>
        <dbReference type="Proteomes" id="UP000326950"/>
    </source>
</evidence>
<proteinExistence type="predicted"/>
<evidence type="ECO:0000259" key="3">
    <source>
        <dbReference type="PROSITE" id="PS50966"/>
    </source>
</evidence>
<keyword evidence="1" id="KW-0862">Zinc</keyword>
<keyword evidence="1" id="KW-0863">Zinc-finger</keyword>
<keyword evidence="2" id="KW-0732">Signal</keyword>
<dbReference type="PROSITE" id="PS50966">
    <property type="entry name" value="ZF_SWIM"/>
    <property type="match status" value="1"/>
</dbReference>
<feature type="chain" id="PRO_5025037590" description="SWIM-type domain-containing protein" evidence="2">
    <location>
        <begin position="20"/>
        <end position="55"/>
    </location>
</feature>
<name>A0A5N6VA04_ASPTM</name>
<evidence type="ECO:0000313" key="4">
    <source>
        <dbReference type="EMBL" id="KAE8167782.1"/>
    </source>
</evidence>
<reference evidence="4 5" key="1">
    <citation type="submission" date="2019-04" db="EMBL/GenBank/DDBJ databases">
        <title>Friends and foes A comparative genomics study of 23 Aspergillus species from section Flavi.</title>
        <authorList>
            <consortium name="DOE Joint Genome Institute"/>
            <person name="Kjaerbolling I."/>
            <person name="Vesth T."/>
            <person name="Frisvad J.C."/>
            <person name="Nybo J.L."/>
            <person name="Theobald S."/>
            <person name="Kildgaard S."/>
            <person name="Isbrandt T."/>
            <person name="Kuo A."/>
            <person name="Sato A."/>
            <person name="Lyhne E.K."/>
            <person name="Kogle M.E."/>
            <person name="Wiebenga A."/>
            <person name="Kun R.S."/>
            <person name="Lubbers R.J."/>
            <person name="Makela M.R."/>
            <person name="Barry K."/>
            <person name="Chovatia M."/>
            <person name="Clum A."/>
            <person name="Daum C."/>
            <person name="Haridas S."/>
            <person name="He G."/>
            <person name="LaButti K."/>
            <person name="Lipzen A."/>
            <person name="Mondo S."/>
            <person name="Riley R."/>
            <person name="Salamov A."/>
            <person name="Simmons B.A."/>
            <person name="Magnuson J.K."/>
            <person name="Henrissat B."/>
            <person name="Mortensen U.H."/>
            <person name="Larsen T.O."/>
            <person name="Devries R.P."/>
            <person name="Grigoriev I.V."/>
            <person name="Machida M."/>
            <person name="Baker S.E."/>
            <person name="Andersen M.R."/>
        </authorList>
    </citation>
    <scope>NUCLEOTIDE SEQUENCE [LARGE SCALE GENOMIC DNA]</scope>
    <source>
        <strain evidence="4 5">CBS 117626</strain>
    </source>
</reference>
<dbReference type="AlphaFoldDB" id="A0A5N6VA04"/>
<dbReference type="InterPro" id="IPR007527">
    <property type="entry name" value="Znf_SWIM"/>
</dbReference>
<keyword evidence="1" id="KW-0479">Metal-binding</keyword>
<evidence type="ECO:0000256" key="2">
    <source>
        <dbReference type="SAM" id="SignalP"/>
    </source>
</evidence>
<sequence>MPSSLSLSLSLSLLSIVFSCRCRYFVRAVVVSYKCPRFECMHFVKLLQSRRSVFP</sequence>